<evidence type="ECO:0000256" key="3">
    <source>
        <dbReference type="ARBA" id="ARBA00023274"/>
    </source>
</evidence>
<dbReference type="PANTHER" id="PTHR11721:SF3">
    <property type="entry name" value="LARGE RIBOSOMAL SUBUNIT PROTEIN UL15"/>
    <property type="match status" value="1"/>
</dbReference>
<proteinExistence type="inferred from homology"/>
<evidence type="ECO:0000313" key="7">
    <source>
        <dbReference type="EMBL" id="PJF17834.1"/>
    </source>
</evidence>
<keyword evidence="8" id="KW-1185">Reference proteome</keyword>
<protein>
    <recommendedName>
        <fullName evidence="6">Large ribosomal subunit protein uL15/eL18 domain-containing protein</fullName>
    </recommendedName>
</protein>
<reference evidence="7 8" key="1">
    <citation type="submission" date="2016-10" db="EMBL/GenBank/DDBJ databases">
        <title>The genome of Paramicrosporidium saccamoebae is the missing link in understanding Cryptomycota and Microsporidia evolution.</title>
        <authorList>
            <person name="Quandt C.A."/>
            <person name="Beaudet D."/>
            <person name="Corsaro D."/>
            <person name="Michel R."/>
            <person name="Corradi N."/>
            <person name="James T."/>
        </authorList>
    </citation>
    <scope>NUCLEOTIDE SEQUENCE [LARGE SCALE GENOMIC DNA]</scope>
    <source>
        <strain evidence="7 8">KSL3</strain>
    </source>
</reference>
<dbReference type="InterPro" id="IPR021131">
    <property type="entry name" value="Ribosomal_uL15/eL18"/>
</dbReference>
<evidence type="ECO:0000259" key="6">
    <source>
        <dbReference type="Pfam" id="PF00828"/>
    </source>
</evidence>
<dbReference type="Gene3D" id="3.100.10.10">
    <property type="match status" value="1"/>
</dbReference>
<organism evidence="7 8">
    <name type="scientific">Paramicrosporidium saccamoebae</name>
    <dbReference type="NCBI Taxonomy" id="1246581"/>
    <lineage>
        <taxon>Eukaryota</taxon>
        <taxon>Fungi</taxon>
        <taxon>Fungi incertae sedis</taxon>
        <taxon>Cryptomycota</taxon>
        <taxon>Cryptomycota incertae sedis</taxon>
        <taxon>Paramicrosporidium</taxon>
    </lineage>
</organism>
<keyword evidence="2 4" id="KW-0689">Ribosomal protein</keyword>
<dbReference type="OrthoDB" id="61900at2759"/>
<dbReference type="GO" id="GO:0003735">
    <property type="term" value="F:structural constituent of ribosome"/>
    <property type="evidence" value="ECO:0007669"/>
    <property type="project" value="InterPro"/>
</dbReference>
<dbReference type="GO" id="GO:0006412">
    <property type="term" value="P:translation"/>
    <property type="evidence" value="ECO:0007669"/>
    <property type="project" value="InterPro"/>
</dbReference>
<dbReference type="AlphaFoldDB" id="A0A2H9TJ94"/>
<dbReference type="PANTHER" id="PTHR11721">
    <property type="entry name" value="60S RIBOSOMAL PROTEIN L27A"/>
    <property type="match status" value="1"/>
</dbReference>
<dbReference type="InterPro" id="IPR036227">
    <property type="entry name" value="Ribosomal_uL15/eL18_sf"/>
</dbReference>
<feature type="compositionally biased region" description="Basic residues" evidence="5">
    <location>
        <begin position="21"/>
        <end position="42"/>
    </location>
</feature>
<dbReference type="InterPro" id="IPR001196">
    <property type="entry name" value="Ribosomal_uL15_CS"/>
</dbReference>
<evidence type="ECO:0000256" key="1">
    <source>
        <dbReference type="ARBA" id="ARBA00007320"/>
    </source>
</evidence>
<dbReference type="Pfam" id="PF00828">
    <property type="entry name" value="Ribosomal_L27A"/>
    <property type="match status" value="1"/>
</dbReference>
<feature type="region of interest" description="Disordered" evidence="5">
    <location>
        <begin position="1"/>
        <end position="44"/>
    </location>
</feature>
<dbReference type="SUPFAM" id="SSF52080">
    <property type="entry name" value="Ribosomal proteins L15p and L18e"/>
    <property type="match status" value="1"/>
</dbReference>
<feature type="domain" description="Large ribosomal subunit protein uL15/eL18" evidence="6">
    <location>
        <begin position="72"/>
        <end position="137"/>
    </location>
</feature>
<evidence type="ECO:0000313" key="8">
    <source>
        <dbReference type="Proteomes" id="UP000240830"/>
    </source>
</evidence>
<evidence type="ECO:0000256" key="4">
    <source>
        <dbReference type="RuleBase" id="RU003888"/>
    </source>
</evidence>
<gene>
    <name evidence="7" type="ORF">PSACC_02340</name>
</gene>
<dbReference type="GO" id="GO:0022625">
    <property type="term" value="C:cytosolic large ribosomal subunit"/>
    <property type="evidence" value="ECO:0007669"/>
    <property type="project" value="EnsemblFungi"/>
</dbReference>
<evidence type="ECO:0000256" key="2">
    <source>
        <dbReference type="ARBA" id="ARBA00022980"/>
    </source>
</evidence>
<name>A0A2H9TJ94_9FUNG</name>
<dbReference type="HAMAP" id="MF_01341">
    <property type="entry name" value="Ribosomal_uL15"/>
    <property type="match status" value="1"/>
</dbReference>
<comment type="similarity">
    <text evidence="1 4">Belongs to the universal ribosomal protein uL15 family.</text>
</comment>
<keyword evidence="3 4" id="KW-0687">Ribonucleoprotein</keyword>
<dbReference type="PROSITE" id="PS00475">
    <property type="entry name" value="RIBOSOMAL_L15"/>
    <property type="match status" value="1"/>
</dbReference>
<dbReference type="FunFam" id="3.100.10.10:FF:000002">
    <property type="entry name" value="60S ribosomal protein L27a"/>
    <property type="match status" value="1"/>
</dbReference>
<evidence type="ECO:0000256" key="5">
    <source>
        <dbReference type="SAM" id="MobiDB-lite"/>
    </source>
</evidence>
<dbReference type="EMBL" id="MTSL01000157">
    <property type="protein sequence ID" value="PJF17834.1"/>
    <property type="molecule type" value="Genomic_DNA"/>
</dbReference>
<sequence>MVSRLKKARKLRGHVSAGHGRVGKHRKHPGGRGKAGGKTHHRNNFDRFHPGFFGKLGMRHFHYTRNMHHCPIVNLEKLWSLPAAEAKGDAVPVIDTLKAGYGKVLGKGAIPSKPVIVKARFFSKKAEQKIKAAGGACILVA</sequence>
<feature type="compositionally biased region" description="Basic residues" evidence="5">
    <location>
        <begin position="1"/>
        <end position="13"/>
    </location>
</feature>
<dbReference type="Proteomes" id="UP000240830">
    <property type="component" value="Unassembled WGS sequence"/>
</dbReference>
<dbReference type="GO" id="GO:0003723">
    <property type="term" value="F:RNA binding"/>
    <property type="evidence" value="ECO:0007669"/>
    <property type="project" value="EnsemblFungi"/>
</dbReference>
<dbReference type="GO" id="GO:0005634">
    <property type="term" value="C:nucleus"/>
    <property type="evidence" value="ECO:0007669"/>
    <property type="project" value="EnsemblFungi"/>
</dbReference>
<dbReference type="STRING" id="1246581.A0A2H9TJ94"/>
<comment type="caution">
    <text evidence="7">The sequence shown here is derived from an EMBL/GenBank/DDBJ whole genome shotgun (WGS) entry which is preliminary data.</text>
</comment>
<dbReference type="InterPro" id="IPR030878">
    <property type="entry name" value="Ribosomal_uL15"/>
</dbReference>
<accession>A0A2H9TJ94</accession>